<sequence>MNPFTDPVYEGQLISTTLRDIDGDIVPYGRVHFRTDDGKYRTVYADEEGSVDFRVPAQENEIYNITITGHNLIPSYFSFETKADDTKPKLLEITTSPRNPLITKNIYLNIEAYDNNSGIESVFLLLSNDNFENYSFYELSNSFEQNENLFSFNLGRLKAGEFSYSIVIRDYANNTYSYNNDNFKFTIAKPIIDYIFPISIILVVGVVGISIIVVYKGLQKYSEIVRKISEKI</sequence>
<dbReference type="EMBL" id="LAZR01018030">
    <property type="protein sequence ID" value="KKL97987.1"/>
    <property type="molecule type" value="Genomic_DNA"/>
</dbReference>
<organism evidence="2">
    <name type="scientific">marine sediment metagenome</name>
    <dbReference type="NCBI Taxonomy" id="412755"/>
    <lineage>
        <taxon>unclassified sequences</taxon>
        <taxon>metagenomes</taxon>
        <taxon>ecological metagenomes</taxon>
    </lineage>
</organism>
<keyword evidence="1" id="KW-1133">Transmembrane helix</keyword>
<dbReference type="AlphaFoldDB" id="A0A0F9JG69"/>
<name>A0A0F9JG69_9ZZZZ</name>
<gene>
    <name evidence="2" type="ORF">LCGC14_1828940</name>
</gene>
<protein>
    <recommendedName>
        <fullName evidence="3">CARDB domain-containing protein</fullName>
    </recommendedName>
</protein>
<proteinExistence type="predicted"/>
<feature type="transmembrane region" description="Helical" evidence="1">
    <location>
        <begin position="194"/>
        <end position="218"/>
    </location>
</feature>
<comment type="caution">
    <text evidence="2">The sequence shown here is derived from an EMBL/GenBank/DDBJ whole genome shotgun (WGS) entry which is preliminary data.</text>
</comment>
<evidence type="ECO:0000256" key="1">
    <source>
        <dbReference type="SAM" id="Phobius"/>
    </source>
</evidence>
<evidence type="ECO:0008006" key="3">
    <source>
        <dbReference type="Google" id="ProtNLM"/>
    </source>
</evidence>
<keyword evidence="1" id="KW-0812">Transmembrane</keyword>
<keyword evidence="1" id="KW-0472">Membrane</keyword>
<reference evidence="2" key="1">
    <citation type="journal article" date="2015" name="Nature">
        <title>Complex archaea that bridge the gap between prokaryotes and eukaryotes.</title>
        <authorList>
            <person name="Spang A."/>
            <person name="Saw J.H."/>
            <person name="Jorgensen S.L."/>
            <person name="Zaremba-Niedzwiedzka K."/>
            <person name="Martijn J."/>
            <person name="Lind A.E."/>
            <person name="van Eijk R."/>
            <person name="Schleper C."/>
            <person name="Guy L."/>
            <person name="Ettema T.J."/>
        </authorList>
    </citation>
    <scope>NUCLEOTIDE SEQUENCE</scope>
</reference>
<accession>A0A0F9JG69</accession>
<evidence type="ECO:0000313" key="2">
    <source>
        <dbReference type="EMBL" id="KKL97987.1"/>
    </source>
</evidence>